<evidence type="ECO:0000313" key="1">
    <source>
        <dbReference type="EMBL" id="KAI8046769.1"/>
    </source>
</evidence>
<dbReference type="EMBL" id="JAMKOV010000001">
    <property type="protein sequence ID" value="KAI8046769.1"/>
    <property type="molecule type" value="Genomic_DNA"/>
</dbReference>
<organism evidence="1 2">
    <name type="scientific">Drosophila gunungcola</name>
    <name type="common">fruit fly</name>
    <dbReference type="NCBI Taxonomy" id="103775"/>
    <lineage>
        <taxon>Eukaryota</taxon>
        <taxon>Metazoa</taxon>
        <taxon>Ecdysozoa</taxon>
        <taxon>Arthropoda</taxon>
        <taxon>Hexapoda</taxon>
        <taxon>Insecta</taxon>
        <taxon>Pterygota</taxon>
        <taxon>Neoptera</taxon>
        <taxon>Endopterygota</taxon>
        <taxon>Diptera</taxon>
        <taxon>Brachycera</taxon>
        <taxon>Muscomorpha</taxon>
        <taxon>Ephydroidea</taxon>
        <taxon>Drosophilidae</taxon>
        <taxon>Drosophila</taxon>
        <taxon>Sophophora</taxon>
    </lineage>
</organism>
<gene>
    <name evidence="1" type="ORF">M5D96_002982</name>
</gene>
<dbReference type="AlphaFoldDB" id="A0A9P9Z226"/>
<keyword evidence="2" id="KW-1185">Reference proteome</keyword>
<proteinExistence type="predicted"/>
<comment type="caution">
    <text evidence="1">The sequence shown here is derived from an EMBL/GenBank/DDBJ whole genome shotgun (WGS) entry which is preliminary data.</text>
</comment>
<name>A0A9P9Z226_9MUSC</name>
<dbReference type="Proteomes" id="UP001059596">
    <property type="component" value="Chromosome 3R"/>
</dbReference>
<evidence type="ECO:0000313" key="2">
    <source>
        <dbReference type="Proteomes" id="UP001059596"/>
    </source>
</evidence>
<accession>A0A9P9Z226</accession>
<protein>
    <submittedName>
        <fullName evidence="1">Uncharacterized protein</fullName>
    </submittedName>
</protein>
<feature type="non-terminal residue" evidence="1">
    <location>
        <position position="49"/>
    </location>
</feature>
<sequence length="49" mass="5934">MPEEGVRVRPAALHGFFPRRFLFCCRRFYCPMSARNFRFLYPVFDGCLR</sequence>
<reference evidence="1" key="1">
    <citation type="journal article" date="2023" name="Genome Biol. Evol.">
        <title>Long-read-based Genome Assembly of Drosophila gunungcola Reveals Fewer Chemosensory Genes in Flower-breeding Species.</title>
        <authorList>
            <person name="Negi A."/>
            <person name="Liao B.Y."/>
            <person name="Yeh S.D."/>
        </authorList>
    </citation>
    <scope>NUCLEOTIDE SEQUENCE</scope>
    <source>
        <strain evidence="1">Sukarami</strain>
    </source>
</reference>